<accession>A0A4Y9ES22</accession>
<gene>
    <name evidence="7" type="ORF">EUV02_05405</name>
</gene>
<dbReference type="PANTHER" id="PTHR39087:SF2">
    <property type="entry name" value="UPF0104 MEMBRANE PROTEIN MJ1595"/>
    <property type="match status" value="1"/>
</dbReference>
<evidence type="ECO:0000256" key="1">
    <source>
        <dbReference type="ARBA" id="ARBA00004651"/>
    </source>
</evidence>
<comment type="caution">
    <text evidence="7">The sequence shown here is derived from an EMBL/GenBank/DDBJ whole genome shotgun (WGS) entry which is preliminary data.</text>
</comment>
<dbReference type="PANTHER" id="PTHR39087">
    <property type="entry name" value="UPF0104 MEMBRANE PROTEIN MJ1595"/>
    <property type="match status" value="1"/>
</dbReference>
<keyword evidence="4 6" id="KW-1133">Transmembrane helix</keyword>
<dbReference type="RefSeq" id="WP_135245150.1">
    <property type="nucleotide sequence ID" value="NZ_SIHO01000001.1"/>
</dbReference>
<evidence type="ECO:0000256" key="3">
    <source>
        <dbReference type="ARBA" id="ARBA00022692"/>
    </source>
</evidence>
<feature type="transmembrane region" description="Helical" evidence="6">
    <location>
        <begin position="12"/>
        <end position="32"/>
    </location>
</feature>
<feature type="transmembrane region" description="Helical" evidence="6">
    <location>
        <begin position="238"/>
        <end position="259"/>
    </location>
</feature>
<evidence type="ECO:0000256" key="2">
    <source>
        <dbReference type="ARBA" id="ARBA00022475"/>
    </source>
</evidence>
<feature type="transmembrane region" description="Helical" evidence="6">
    <location>
        <begin position="279"/>
        <end position="306"/>
    </location>
</feature>
<evidence type="ECO:0000256" key="4">
    <source>
        <dbReference type="ARBA" id="ARBA00022989"/>
    </source>
</evidence>
<feature type="transmembrane region" description="Helical" evidence="6">
    <location>
        <begin position="85"/>
        <end position="105"/>
    </location>
</feature>
<keyword evidence="5 6" id="KW-0472">Membrane</keyword>
<dbReference type="EMBL" id="SIHO01000001">
    <property type="protein sequence ID" value="TFU06426.1"/>
    <property type="molecule type" value="Genomic_DNA"/>
</dbReference>
<evidence type="ECO:0000313" key="7">
    <source>
        <dbReference type="EMBL" id="TFU06426.1"/>
    </source>
</evidence>
<evidence type="ECO:0000313" key="8">
    <source>
        <dbReference type="Proteomes" id="UP000297737"/>
    </source>
</evidence>
<keyword evidence="2" id="KW-1003">Cell membrane</keyword>
<proteinExistence type="predicted"/>
<feature type="transmembrane region" description="Helical" evidence="6">
    <location>
        <begin position="52"/>
        <end position="73"/>
    </location>
</feature>
<feature type="transmembrane region" description="Helical" evidence="6">
    <location>
        <begin position="125"/>
        <end position="150"/>
    </location>
</feature>
<comment type="subcellular location">
    <subcellularLocation>
        <location evidence="1">Cell membrane</location>
        <topology evidence="1">Multi-pass membrane protein</topology>
    </subcellularLocation>
</comment>
<dbReference type="AlphaFoldDB" id="A0A4Y9ES22"/>
<evidence type="ECO:0000256" key="5">
    <source>
        <dbReference type="ARBA" id="ARBA00023136"/>
    </source>
</evidence>
<dbReference type="GO" id="GO:0005886">
    <property type="term" value="C:plasma membrane"/>
    <property type="evidence" value="ECO:0007669"/>
    <property type="project" value="UniProtKB-SubCell"/>
</dbReference>
<protein>
    <submittedName>
        <fullName evidence="7">UPF0104 family protein</fullName>
    </submittedName>
</protein>
<dbReference type="Pfam" id="PF03706">
    <property type="entry name" value="LPG_synthase_TM"/>
    <property type="match status" value="1"/>
</dbReference>
<feature type="transmembrane region" description="Helical" evidence="6">
    <location>
        <begin position="171"/>
        <end position="190"/>
    </location>
</feature>
<dbReference type="Proteomes" id="UP000297737">
    <property type="component" value="Unassembled WGS sequence"/>
</dbReference>
<sequence length="327" mass="35205">MPKRRLSLTNTLGALAGMLVLALAIFALMRIADEVRIADIVAAVHATPTTTLIMSAFFAFMSYVLLTGYDWFAVRHLGYTLRYQLIALASFTSYTMSHTLGLTVLTGGSVRYRMYTRVGVTPIDVALIIGLCGFTFWLGIVMLAGVGLVISPELSGPFAQYSAYLPGIERWAGVLLLAGAAGYWLLAALWRHPLKAFGHVLYLPNGRETGIQILLGAFDLGFAAAALYVLLPDVGLPGFATFLTVYAVAMIVGAMSHSPGGLGVFEAVTLLLLPDAPKAPLLAALFLFRVIYTLIPFMLGLALLAWTEIVAFRDRRRVAKLEAAAGD</sequence>
<feature type="transmembrane region" description="Helical" evidence="6">
    <location>
        <begin position="210"/>
        <end position="231"/>
    </location>
</feature>
<reference evidence="7 8" key="1">
    <citation type="submission" date="2019-02" db="EMBL/GenBank/DDBJ databases">
        <title>Polymorphobacter sp. isolated from the lake at the Tibet of China.</title>
        <authorList>
            <person name="Li A."/>
        </authorList>
    </citation>
    <scope>NUCLEOTIDE SEQUENCE [LARGE SCALE GENOMIC DNA]</scope>
    <source>
        <strain evidence="7 8">DJ1R-1</strain>
    </source>
</reference>
<dbReference type="OrthoDB" id="145485at2"/>
<keyword evidence="3 6" id="KW-0812">Transmembrane</keyword>
<keyword evidence="8" id="KW-1185">Reference proteome</keyword>
<organism evidence="7 8">
    <name type="scientific">Glacieibacterium arshaanense</name>
    <dbReference type="NCBI Taxonomy" id="2511025"/>
    <lineage>
        <taxon>Bacteria</taxon>
        <taxon>Pseudomonadati</taxon>
        <taxon>Pseudomonadota</taxon>
        <taxon>Alphaproteobacteria</taxon>
        <taxon>Sphingomonadales</taxon>
        <taxon>Sphingosinicellaceae</taxon>
        <taxon>Glacieibacterium</taxon>
    </lineage>
</organism>
<evidence type="ECO:0000256" key="6">
    <source>
        <dbReference type="SAM" id="Phobius"/>
    </source>
</evidence>
<name>A0A4Y9ES22_9SPHN</name>
<dbReference type="InterPro" id="IPR022791">
    <property type="entry name" value="L-PG_synthase/AglD"/>
</dbReference>